<protein>
    <submittedName>
        <fullName evidence="1">Uncharacterized protein</fullName>
    </submittedName>
</protein>
<reference evidence="1" key="1">
    <citation type="submission" date="2022-07" db="EMBL/GenBank/DDBJ databases">
        <title>Phylogenomic reconstructions and comparative analyses of Kickxellomycotina fungi.</title>
        <authorList>
            <person name="Reynolds N.K."/>
            <person name="Stajich J.E."/>
            <person name="Barry K."/>
            <person name="Grigoriev I.V."/>
            <person name="Crous P."/>
            <person name="Smith M.E."/>
        </authorList>
    </citation>
    <scope>NUCLEOTIDE SEQUENCE</scope>
    <source>
        <strain evidence="1">CBS 190363</strain>
    </source>
</reference>
<evidence type="ECO:0000313" key="2">
    <source>
        <dbReference type="Proteomes" id="UP001139981"/>
    </source>
</evidence>
<keyword evidence="2" id="KW-1185">Reference proteome</keyword>
<dbReference type="EMBL" id="JANBVB010001568">
    <property type="protein sequence ID" value="KAJ2889976.1"/>
    <property type="molecule type" value="Genomic_DNA"/>
</dbReference>
<gene>
    <name evidence="1" type="ORF">IWW38_004389</name>
</gene>
<proteinExistence type="predicted"/>
<feature type="non-terminal residue" evidence="1">
    <location>
        <position position="1"/>
    </location>
</feature>
<organism evidence="1 2">
    <name type="scientific">Coemansia aciculifera</name>
    <dbReference type="NCBI Taxonomy" id="417176"/>
    <lineage>
        <taxon>Eukaryota</taxon>
        <taxon>Fungi</taxon>
        <taxon>Fungi incertae sedis</taxon>
        <taxon>Zoopagomycota</taxon>
        <taxon>Kickxellomycotina</taxon>
        <taxon>Kickxellomycetes</taxon>
        <taxon>Kickxellales</taxon>
        <taxon>Kickxellaceae</taxon>
        <taxon>Coemansia</taxon>
    </lineage>
</organism>
<sequence length="92" mass="9876">LIEKEPKTLAATAPVHTDSPPISPPSSSTALYPAMTEAESMARLSQSSFQLSVAMLIAYVLAKTDDSFPEELGANVNETADKALELERRLTL</sequence>
<evidence type="ECO:0000313" key="1">
    <source>
        <dbReference type="EMBL" id="KAJ2889976.1"/>
    </source>
</evidence>
<accession>A0ACC1LXR2</accession>
<comment type="caution">
    <text evidence="1">The sequence shown here is derived from an EMBL/GenBank/DDBJ whole genome shotgun (WGS) entry which is preliminary data.</text>
</comment>
<dbReference type="Proteomes" id="UP001139981">
    <property type="component" value="Unassembled WGS sequence"/>
</dbReference>
<name>A0ACC1LXR2_9FUNG</name>